<dbReference type="GO" id="GO:0006779">
    <property type="term" value="P:porphyrin-containing compound biosynthetic process"/>
    <property type="evidence" value="ECO:0007669"/>
    <property type="project" value="InterPro"/>
</dbReference>
<protein>
    <recommendedName>
        <fullName evidence="1">Uroporphyrinogen decarboxylase (URO-D) domain-containing protein</fullName>
    </recommendedName>
</protein>
<dbReference type="InterPro" id="IPR052024">
    <property type="entry name" value="Methanogen_methyltrans"/>
</dbReference>
<dbReference type="SUPFAM" id="SSF51726">
    <property type="entry name" value="UROD/MetE-like"/>
    <property type="match status" value="1"/>
</dbReference>
<dbReference type="InterPro" id="IPR038071">
    <property type="entry name" value="UROD/MetE-like_sf"/>
</dbReference>
<proteinExistence type="predicted"/>
<accession>X0ULU6</accession>
<dbReference type="InterPro" id="IPR000257">
    <property type="entry name" value="Uroporphyrinogen_deCOase"/>
</dbReference>
<organism evidence="2">
    <name type="scientific">marine sediment metagenome</name>
    <dbReference type="NCBI Taxonomy" id="412755"/>
    <lineage>
        <taxon>unclassified sequences</taxon>
        <taxon>metagenomes</taxon>
        <taxon>ecological metagenomes</taxon>
    </lineage>
</organism>
<dbReference type="Pfam" id="PF01208">
    <property type="entry name" value="URO-D"/>
    <property type="match status" value="1"/>
</dbReference>
<comment type="caution">
    <text evidence="2">The sequence shown here is derived from an EMBL/GenBank/DDBJ whole genome shotgun (WGS) entry which is preliminary data.</text>
</comment>
<reference evidence="2" key="1">
    <citation type="journal article" date="2014" name="Front. Microbiol.">
        <title>High frequency of phylogenetically diverse reductive dehalogenase-homologous genes in deep subseafloor sedimentary metagenomes.</title>
        <authorList>
            <person name="Kawai M."/>
            <person name="Futagami T."/>
            <person name="Toyoda A."/>
            <person name="Takaki Y."/>
            <person name="Nishi S."/>
            <person name="Hori S."/>
            <person name="Arai W."/>
            <person name="Tsubouchi T."/>
            <person name="Morono Y."/>
            <person name="Uchiyama I."/>
            <person name="Ito T."/>
            <person name="Fujiyama A."/>
            <person name="Inagaki F."/>
            <person name="Takami H."/>
        </authorList>
    </citation>
    <scope>NUCLEOTIDE SEQUENCE</scope>
    <source>
        <strain evidence="2">Expedition CK06-06</strain>
    </source>
</reference>
<dbReference type="PANTHER" id="PTHR47099:SF1">
    <property type="entry name" value="METHYLCOBAMIDE:COM METHYLTRANSFERASE MTBA"/>
    <property type="match status" value="1"/>
</dbReference>
<dbReference type="EMBL" id="BARS01022538">
    <property type="protein sequence ID" value="GAG01318.1"/>
    <property type="molecule type" value="Genomic_DNA"/>
</dbReference>
<feature type="non-terminal residue" evidence="2">
    <location>
        <position position="1"/>
    </location>
</feature>
<evidence type="ECO:0000259" key="1">
    <source>
        <dbReference type="Pfam" id="PF01208"/>
    </source>
</evidence>
<evidence type="ECO:0000313" key="2">
    <source>
        <dbReference type="EMBL" id="GAG01318.1"/>
    </source>
</evidence>
<dbReference type="GO" id="GO:0004853">
    <property type="term" value="F:uroporphyrinogen decarboxylase activity"/>
    <property type="evidence" value="ECO:0007669"/>
    <property type="project" value="InterPro"/>
</dbReference>
<sequence>HKGADSFLSEAQFEKFYWPTFRKVMMGLIDEGVVPMPAAEGSWNSRLETMSDLPKGKTLWMIDNSDIAKAKKTIGKVGCLFGNVQSDLLVLGTPQQVKDYVKKIIDTCAPGGGFIVSNGAFFDQAKAENVHAMVDAAMEYGVYK</sequence>
<dbReference type="AlphaFoldDB" id="X0ULU6"/>
<name>X0ULU6_9ZZZZ</name>
<feature type="domain" description="Uroporphyrinogen decarboxylase (URO-D)" evidence="1">
    <location>
        <begin position="6"/>
        <end position="140"/>
    </location>
</feature>
<dbReference type="PANTHER" id="PTHR47099">
    <property type="entry name" value="METHYLCOBAMIDE:COM METHYLTRANSFERASE MTBA"/>
    <property type="match status" value="1"/>
</dbReference>
<dbReference type="Gene3D" id="3.20.20.210">
    <property type="match status" value="1"/>
</dbReference>
<gene>
    <name evidence="2" type="ORF">S01H1_36024</name>
</gene>